<protein>
    <submittedName>
        <fullName evidence="1">Uncharacterized protein</fullName>
    </submittedName>
</protein>
<keyword evidence="2" id="KW-1185">Reference proteome</keyword>
<dbReference type="PANTHER" id="PTHR35324:SF5">
    <property type="entry name" value="BHLH DOMAIN-CONTAINING PROTEIN"/>
    <property type="match status" value="1"/>
</dbReference>
<dbReference type="PANTHER" id="PTHR35324">
    <property type="entry name" value="BNAA08G03750D PROTEIN"/>
    <property type="match status" value="1"/>
</dbReference>
<dbReference type="EMBL" id="CP144700">
    <property type="protein sequence ID" value="WVZ24654.1"/>
    <property type="molecule type" value="Genomic_DNA"/>
</dbReference>
<dbReference type="AlphaFoldDB" id="A0AAQ3S9X3"/>
<proteinExistence type="predicted"/>
<dbReference type="Proteomes" id="UP001374535">
    <property type="component" value="Chromosome 1"/>
</dbReference>
<evidence type="ECO:0000313" key="2">
    <source>
        <dbReference type="Proteomes" id="UP001374535"/>
    </source>
</evidence>
<gene>
    <name evidence="1" type="ORF">V8G54_003198</name>
</gene>
<sequence>MAFTNSRSQSAFAEKEKENLDNIGEKECATEGASLISRQLQLKSSKARFQSLDKQTVLRRLRQRRSYNRAKSALEALMGTSETNSATVHEQKWLHLADSFSSP</sequence>
<accession>A0AAQ3S9X3</accession>
<organism evidence="1 2">
    <name type="scientific">Vigna mungo</name>
    <name type="common">Black gram</name>
    <name type="synonym">Phaseolus mungo</name>
    <dbReference type="NCBI Taxonomy" id="3915"/>
    <lineage>
        <taxon>Eukaryota</taxon>
        <taxon>Viridiplantae</taxon>
        <taxon>Streptophyta</taxon>
        <taxon>Embryophyta</taxon>
        <taxon>Tracheophyta</taxon>
        <taxon>Spermatophyta</taxon>
        <taxon>Magnoliopsida</taxon>
        <taxon>eudicotyledons</taxon>
        <taxon>Gunneridae</taxon>
        <taxon>Pentapetalae</taxon>
        <taxon>rosids</taxon>
        <taxon>fabids</taxon>
        <taxon>Fabales</taxon>
        <taxon>Fabaceae</taxon>
        <taxon>Papilionoideae</taxon>
        <taxon>50 kb inversion clade</taxon>
        <taxon>NPAAA clade</taxon>
        <taxon>indigoferoid/millettioid clade</taxon>
        <taxon>Phaseoleae</taxon>
        <taxon>Vigna</taxon>
    </lineage>
</organism>
<evidence type="ECO:0000313" key="1">
    <source>
        <dbReference type="EMBL" id="WVZ24654.1"/>
    </source>
</evidence>
<reference evidence="1 2" key="1">
    <citation type="journal article" date="2023" name="Life. Sci Alliance">
        <title>Evolutionary insights into 3D genome organization and epigenetic landscape of Vigna mungo.</title>
        <authorList>
            <person name="Junaid A."/>
            <person name="Singh B."/>
            <person name="Bhatia S."/>
        </authorList>
    </citation>
    <scope>NUCLEOTIDE SEQUENCE [LARGE SCALE GENOMIC DNA]</scope>
    <source>
        <strain evidence="1">Urdbean</strain>
    </source>
</reference>
<name>A0AAQ3S9X3_VIGMU</name>